<dbReference type="GO" id="GO:0015035">
    <property type="term" value="F:protein-disulfide reductase activity"/>
    <property type="evidence" value="ECO:0007669"/>
    <property type="project" value="TreeGrafter"/>
</dbReference>
<sequence>MDGFRRHRLTVGPERGIRKEHIPIERIVFRPLPSPSYSMGSVESKVDVETIHNETKSVPVMIYIKDGCGFCAKAKELLNQEKIEYKECNVDRIREQDPKAYKPRVNGLVYMTRQTTMPQIFICGRFIGGFTDLDKLRETRKLWEALAECTGENDPRRQN</sequence>
<dbReference type="InterPro" id="IPR002109">
    <property type="entry name" value="Glutaredoxin"/>
</dbReference>
<feature type="domain" description="Glutaredoxin" evidence="6">
    <location>
        <begin position="60"/>
        <end position="127"/>
    </location>
</feature>
<organism evidence="7 8">
    <name type="scientific">Ancylostoma ceylanicum</name>
    <dbReference type="NCBI Taxonomy" id="53326"/>
    <lineage>
        <taxon>Eukaryota</taxon>
        <taxon>Metazoa</taxon>
        <taxon>Ecdysozoa</taxon>
        <taxon>Nematoda</taxon>
        <taxon>Chromadorea</taxon>
        <taxon>Rhabditida</taxon>
        <taxon>Rhabditina</taxon>
        <taxon>Rhabditomorpha</taxon>
        <taxon>Strongyloidea</taxon>
        <taxon>Ancylostomatidae</taxon>
        <taxon>Ancylostomatinae</taxon>
        <taxon>Ancylostoma</taxon>
    </lineage>
</organism>
<evidence type="ECO:0000313" key="8">
    <source>
        <dbReference type="Proteomes" id="UP000024635"/>
    </source>
</evidence>
<dbReference type="OrthoDB" id="418495at2759"/>
<dbReference type="Pfam" id="PF00462">
    <property type="entry name" value="Glutaredoxin"/>
    <property type="match status" value="1"/>
</dbReference>
<dbReference type="SUPFAM" id="SSF52833">
    <property type="entry name" value="Thioredoxin-like"/>
    <property type="match status" value="1"/>
</dbReference>
<evidence type="ECO:0000313" key="7">
    <source>
        <dbReference type="EMBL" id="EYC25805.1"/>
    </source>
</evidence>
<evidence type="ECO:0000256" key="2">
    <source>
        <dbReference type="ARBA" id="ARBA00022448"/>
    </source>
</evidence>
<accession>A0A016VEF6</accession>
<keyword evidence="2" id="KW-0813">Transport</keyword>
<gene>
    <name evidence="7" type="primary">Acey_s0011.g1397</name>
    <name evidence="7" type="synonym">Acey-glrx-21</name>
    <name evidence="7" type="ORF">Y032_0011g1397</name>
</gene>
<keyword evidence="3" id="KW-0249">Electron transport</keyword>
<dbReference type="CDD" id="cd02066">
    <property type="entry name" value="GRX_family"/>
    <property type="match status" value="1"/>
</dbReference>
<dbReference type="EMBL" id="JARK01001347">
    <property type="protein sequence ID" value="EYC25805.1"/>
    <property type="molecule type" value="Genomic_DNA"/>
</dbReference>
<keyword evidence="4" id="KW-1015">Disulfide bond</keyword>
<evidence type="ECO:0000256" key="4">
    <source>
        <dbReference type="ARBA" id="ARBA00023157"/>
    </source>
</evidence>
<protein>
    <recommendedName>
        <fullName evidence="6">Glutaredoxin domain-containing protein</fullName>
    </recommendedName>
</protein>
<dbReference type="PANTHER" id="PTHR46679">
    <property type="match status" value="1"/>
</dbReference>
<evidence type="ECO:0000259" key="6">
    <source>
        <dbReference type="Pfam" id="PF00462"/>
    </source>
</evidence>
<evidence type="ECO:0000256" key="5">
    <source>
        <dbReference type="ARBA" id="ARBA00023284"/>
    </source>
</evidence>
<dbReference type="PRINTS" id="PR00160">
    <property type="entry name" value="GLUTAREDOXIN"/>
</dbReference>
<dbReference type="InterPro" id="IPR014025">
    <property type="entry name" value="Glutaredoxin_subgr"/>
</dbReference>
<dbReference type="GO" id="GO:0005739">
    <property type="term" value="C:mitochondrion"/>
    <property type="evidence" value="ECO:0007669"/>
    <property type="project" value="TreeGrafter"/>
</dbReference>
<comment type="similarity">
    <text evidence="1">Belongs to the glutaredoxin family.</text>
</comment>
<comment type="caution">
    <text evidence="7">The sequence shown here is derived from an EMBL/GenBank/DDBJ whole genome shotgun (WGS) entry which is preliminary data.</text>
</comment>
<keyword evidence="5" id="KW-0676">Redox-active center</keyword>
<reference evidence="8" key="1">
    <citation type="journal article" date="2015" name="Nat. Genet.">
        <title>The genome and transcriptome of the zoonotic hookworm Ancylostoma ceylanicum identify infection-specific gene families.</title>
        <authorList>
            <person name="Schwarz E.M."/>
            <person name="Hu Y."/>
            <person name="Antoshechkin I."/>
            <person name="Miller M.M."/>
            <person name="Sternberg P.W."/>
            <person name="Aroian R.V."/>
        </authorList>
    </citation>
    <scope>NUCLEOTIDE SEQUENCE</scope>
    <source>
        <strain evidence="8">HY135</strain>
    </source>
</reference>
<proteinExistence type="inferred from homology"/>
<dbReference type="PANTHER" id="PTHR46679:SF1">
    <property type="entry name" value="GLUTAREDOXIN-2, MITOCHONDRIAL"/>
    <property type="match status" value="1"/>
</dbReference>
<dbReference type="PROSITE" id="PS51354">
    <property type="entry name" value="GLUTAREDOXIN_2"/>
    <property type="match status" value="1"/>
</dbReference>
<dbReference type="STRING" id="53326.A0A016VEF6"/>
<evidence type="ECO:0000256" key="1">
    <source>
        <dbReference type="ARBA" id="ARBA00007787"/>
    </source>
</evidence>
<dbReference type="Proteomes" id="UP000024635">
    <property type="component" value="Unassembled WGS sequence"/>
</dbReference>
<name>A0A016VEF6_9BILA</name>
<evidence type="ECO:0000256" key="3">
    <source>
        <dbReference type="ARBA" id="ARBA00022982"/>
    </source>
</evidence>
<dbReference type="AlphaFoldDB" id="A0A016VEF6"/>
<dbReference type="InterPro" id="IPR036249">
    <property type="entry name" value="Thioredoxin-like_sf"/>
</dbReference>
<dbReference type="Gene3D" id="3.40.30.10">
    <property type="entry name" value="Glutaredoxin"/>
    <property type="match status" value="1"/>
</dbReference>
<keyword evidence="8" id="KW-1185">Reference proteome</keyword>